<protein>
    <submittedName>
        <fullName evidence="2">Methyl-accepting chemotaxis protein</fullName>
    </submittedName>
</protein>
<feature type="domain" description="Transcription elongation factor GreA/GreB C-terminal" evidence="1">
    <location>
        <begin position="27"/>
        <end position="79"/>
    </location>
</feature>
<dbReference type="Proteomes" id="UP000316253">
    <property type="component" value="Unassembled WGS sequence"/>
</dbReference>
<dbReference type="GO" id="GO:0032784">
    <property type="term" value="P:regulation of DNA-templated transcription elongation"/>
    <property type="evidence" value="ECO:0007669"/>
    <property type="project" value="InterPro"/>
</dbReference>
<accession>A0A554J9U7</accession>
<feature type="non-terminal residue" evidence="2">
    <location>
        <position position="1"/>
    </location>
</feature>
<dbReference type="GO" id="GO:0003677">
    <property type="term" value="F:DNA binding"/>
    <property type="evidence" value="ECO:0007669"/>
    <property type="project" value="InterPro"/>
</dbReference>
<dbReference type="InterPro" id="IPR036953">
    <property type="entry name" value="GreA/GreB_C_sf"/>
</dbReference>
<dbReference type="Pfam" id="PF01272">
    <property type="entry name" value="GreA_GreB"/>
    <property type="match status" value="1"/>
</dbReference>
<gene>
    <name evidence="2" type="ORF">CEO22_614</name>
</gene>
<sequence>NIKQNADNALQTEKIAVKSAQDAQQGGKAVTETVVAMKEIAGKISIDSPLGKALIGLKSGESVQVATPAGKLEYQIAKVA</sequence>
<evidence type="ECO:0000313" key="2">
    <source>
        <dbReference type="EMBL" id="TSC65086.1"/>
    </source>
</evidence>
<evidence type="ECO:0000313" key="3">
    <source>
        <dbReference type="Proteomes" id="UP000316253"/>
    </source>
</evidence>
<dbReference type="PROSITE" id="PS00830">
    <property type="entry name" value="GREAB_2"/>
    <property type="match status" value="1"/>
</dbReference>
<dbReference type="Gene3D" id="3.10.50.30">
    <property type="entry name" value="Transcription elongation factor, GreA/GreB, C-terminal domain"/>
    <property type="match status" value="1"/>
</dbReference>
<dbReference type="InterPro" id="IPR018151">
    <property type="entry name" value="TF_GreA/GreB_CS"/>
</dbReference>
<dbReference type="AlphaFoldDB" id="A0A554J9U7"/>
<organism evidence="2 3">
    <name type="scientific">Candidatus Berkelbacteria bacterium Gr01-1014_85</name>
    <dbReference type="NCBI Taxonomy" id="2017150"/>
    <lineage>
        <taxon>Bacteria</taxon>
        <taxon>Candidatus Berkelbacteria</taxon>
    </lineage>
</organism>
<dbReference type="EMBL" id="VMFD01000067">
    <property type="protein sequence ID" value="TSC65086.1"/>
    <property type="molecule type" value="Genomic_DNA"/>
</dbReference>
<evidence type="ECO:0000259" key="1">
    <source>
        <dbReference type="Pfam" id="PF01272"/>
    </source>
</evidence>
<reference evidence="2 3" key="1">
    <citation type="submission" date="2017-08" db="EMBL/GenBank/DDBJ databases">
        <title>Mechanisms for carbon and nitrogen cycling indicate functional differentiation within the Candidate Phyla Radiation.</title>
        <authorList>
            <person name="Danczak R.E."/>
            <person name="Johnston M.D."/>
            <person name="Kenah C."/>
            <person name="Slattery M."/>
            <person name="Wrighton K.C."/>
            <person name="Wilkins M.J."/>
        </authorList>
    </citation>
    <scope>NUCLEOTIDE SEQUENCE [LARGE SCALE GENOMIC DNA]</scope>
    <source>
        <strain evidence="2">Gr01-1014_85</strain>
    </source>
</reference>
<proteinExistence type="predicted"/>
<name>A0A554J9U7_9BACT</name>
<dbReference type="InterPro" id="IPR001437">
    <property type="entry name" value="Tscrpt_elong_fac_GreA/B_C"/>
</dbReference>
<dbReference type="SUPFAM" id="SSF54534">
    <property type="entry name" value="FKBP-like"/>
    <property type="match status" value="1"/>
</dbReference>
<comment type="caution">
    <text evidence="2">The sequence shown here is derived from an EMBL/GenBank/DDBJ whole genome shotgun (WGS) entry which is preliminary data.</text>
</comment>